<protein>
    <submittedName>
        <fullName evidence="1">Uncharacterized protein</fullName>
    </submittedName>
</protein>
<keyword evidence="2" id="KW-1185">Reference proteome</keyword>
<organism evidence="1 2">
    <name type="scientific">Niabella soli DSM 19437</name>
    <dbReference type="NCBI Taxonomy" id="929713"/>
    <lineage>
        <taxon>Bacteria</taxon>
        <taxon>Pseudomonadati</taxon>
        <taxon>Bacteroidota</taxon>
        <taxon>Chitinophagia</taxon>
        <taxon>Chitinophagales</taxon>
        <taxon>Chitinophagaceae</taxon>
        <taxon>Niabella</taxon>
    </lineage>
</organism>
<dbReference type="EMBL" id="CP007035">
    <property type="protein sequence ID" value="AHF18056.1"/>
    <property type="molecule type" value="Genomic_DNA"/>
</dbReference>
<gene>
    <name evidence="1" type="ORF">NIASO_19545</name>
</gene>
<reference evidence="1 2" key="1">
    <citation type="submission" date="2013-12" db="EMBL/GenBank/DDBJ databases">
        <authorList>
            <consortium name="DOE Joint Genome Institute"/>
            <person name="Eisen J."/>
            <person name="Huntemann M."/>
            <person name="Han J."/>
            <person name="Chen A."/>
            <person name="Kyrpides N."/>
            <person name="Mavromatis K."/>
            <person name="Markowitz V."/>
            <person name="Palaniappan K."/>
            <person name="Ivanova N."/>
            <person name="Schaumberg A."/>
            <person name="Pati A."/>
            <person name="Liolios K."/>
            <person name="Nordberg H.P."/>
            <person name="Cantor M.N."/>
            <person name="Hua S.X."/>
            <person name="Woyke T."/>
        </authorList>
    </citation>
    <scope>NUCLEOTIDE SEQUENCE [LARGE SCALE GENOMIC DNA]</scope>
    <source>
        <strain evidence="2">DSM 19437</strain>
    </source>
</reference>
<dbReference type="Proteomes" id="UP000003586">
    <property type="component" value="Chromosome"/>
</dbReference>
<dbReference type="HOGENOM" id="CLU_2917956_0_0_10"/>
<dbReference type="KEGG" id="nso:NIASO_19545"/>
<evidence type="ECO:0000313" key="1">
    <source>
        <dbReference type="EMBL" id="AHF18056.1"/>
    </source>
</evidence>
<evidence type="ECO:0000313" key="2">
    <source>
        <dbReference type="Proteomes" id="UP000003586"/>
    </source>
</evidence>
<accession>W0F9I4</accession>
<sequence>MWINCTRYNVFKTNNLYYFYALNSSFAHLLSTLKAHICTFVLLFPVFYSLKPFAVLVFTGF</sequence>
<dbReference type="AlphaFoldDB" id="W0F9I4"/>
<name>W0F9I4_9BACT</name>
<dbReference type="STRING" id="929713.NIASO_19545"/>
<proteinExistence type="predicted"/>